<keyword evidence="1" id="KW-0813">Transport</keyword>
<dbReference type="PANTHER" id="PTHR30612:SF0">
    <property type="entry name" value="CHLOROPLAST PROTEIN-TRANSPORTING ATPASE"/>
    <property type="match status" value="1"/>
</dbReference>
<feature type="compositionally biased region" description="Basic and acidic residues" evidence="3">
    <location>
        <begin position="874"/>
        <end position="889"/>
    </location>
</feature>
<evidence type="ECO:0000256" key="2">
    <source>
        <dbReference type="ARBA" id="ARBA00023010"/>
    </source>
</evidence>
<dbReference type="InterPro" id="IPR011115">
    <property type="entry name" value="SecA_DEAD"/>
</dbReference>
<dbReference type="PROSITE" id="PS51196">
    <property type="entry name" value="SECA_MOTOR_DEAD"/>
    <property type="match status" value="1"/>
</dbReference>
<protein>
    <recommendedName>
        <fullName evidence="5">SecA family profile domain-containing protein</fullName>
    </recommendedName>
</protein>
<proteinExistence type="predicted"/>
<evidence type="ECO:0000256" key="1">
    <source>
        <dbReference type="ARBA" id="ARBA00022927"/>
    </source>
</evidence>
<feature type="region of interest" description="Disordered" evidence="3">
    <location>
        <begin position="872"/>
        <end position="902"/>
    </location>
</feature>
<feature type="compositionally biased region" description="Basic residues" evidence="3">
    <location>
        <begin position="890"/>
        <end position="900"/>
    </location>
</feature>
<feature type="transmembrane region" description="Helical" evidence="4">
    <location>
        <begin position="1643"/>
        <end position="1664"/>
    </location>
</feature>
<keyword evidence="4" id="KW-1133">Transmembrane helix</keyword>
<evidence type="ECO:0000259" key="5">
    <source>
        <dbReference type="PROSITE" id="PS51196"/>
    </source>
</evidence>
<keyword evidence="7" id="KW-1185">Reference proteome</keyword>
<dbReference type="PANTHER" id="PTHR30612">
    <property type="entry name" value="SECA INNER MEMBRANE COMPONENT OF SEC PROTEIN SECRETION SYSTEM"/>
    <property type="match status" value="1"/>
</dbReference>
<keyword evidence="4" id="KW-0472">Membrane</keyword>
<dbReference type="SUPFAM" id="SSF52540">
    <property type="entry name" value="P-loop containing nucleoside triphosphate hydrolases"/>
    <property type="match status" value="2"/>
</dbReference>
<dbReference type="InterPro" id="IPR027417">
    <property type="entry name" value="P-loop_NTPase"/>
</dbReference>
<keyword evidence="2" id="KW-0811">Translocation</keyword>
<dbReference type="InterPro" id="IPR014018">
    <property type="entry name" value="SecA_motor_DEAD"/>
</dbReference>
<gene>
    <name evidence="6" type="ORF">M9Y10_024375</name>
</gene>
<accession>A0ABR2HCS6</accession>
<evidence type="ECO:0000313" key="6">
    <source>
        <dbReference type="EMBL" id="KAK8844510.1"/>
    </source>
</evidence>
<keyword evidence="1" id="KW-0653">Protein transport</keyword>
<evidence type="ECO:0000256" key="4">
    <source>
        <dbReference type="SAM" id="Phobius"/>
    </source>
</evidence>
<dbReference type="Gene3D" id="3.40.50.300">
    <property type="entry name" value="P-loop containing nucleotide triphosphate hydrolases"/>
    <property type="match status" value="2"/>
</dbReference>
<keyword evidence="4" id="KW-0812">Transmembrane</keyword>
<organism evidence="6 7">
    <name type="scientific">Tritrichomonas musculus</name>
    <dbReference type="NCBI Taxonomy" id="1915356"/>
    <lineage>
        <taxon>Eukaryota</taxon>
        <taxon>Metamonada</taxon>
        <taxon>Parabasalia</taxon>
        <taxon>Tritrichomonadida</taxon>
        <taxon>Tritrichomonadidae</taxon>
        <taxon>Tritrichomonas</taxon>
    </lineage>
</organism>
<feature type="region of interest" description="Disordered" evidence="3">
    <location>
        <begin position="790"/>
        <end position="824"/>
    </location>
</feature>
<feature type="transmembrane region" description="Helical" evidence="4">
    <location>
        <begin position="1509"/>
        <end position="1529"/>
    </location>
</feature>
<feature type="compositionally biased region" description="Acidic residues" evidence="3">
    <location>
        <begin position="795"/>
        <end position="806"/>
    </location>
</feature>
<feature type="compositionally biased region" description="Basic and acidic residues" evidence="3">
    <location>
        <begin position="807"/>
        <end position="824"/>
    </location>
</feature>
<dbReference type="Pfam" id="PF07517">
    <property type="entry name" value="SecA_DEAD"/>
    <property type="match status" value="1"/>
</dbReference>
<comment type="caution">
    <text evidence="6">The sequence shown here is derived from an EMBL/GenBank/DDBJ whole genome shotgun (WGS) entry which is preliminary data.</text>
</comment>
<name>A0ABR2HCS6_9EUKA</name>
<evidence type="ECO:0000313" key="7">
    <source>
        <dbReference type="Proteomes" id="UP001470230"/>
    </source>
</evidence>
<dbReference type="EMBL" id="JAPFFF010000032">
    <property type="protein sequence ID" value="KAK8844510.1"/>
    <property type="molecule type" value="Genomic_DNA"/>
</dbReference>
<feature type="domain" description="SecA family profile" evidence="5">
    <location>
        <begin position="345"/>
        <end position="1200"/>
    </location>
</feature>
<reference evidence="6 7" key="1">
    <citation type="submission" date="2024-04" db="EMBL/GenBank/DDBJ databases">
        <title>Tritrichomonas musculus Genome.</title>
        <authorList>
            <person name="Alves-Ferreira E."/>
            <person name="Grigg M."/>
            <person name="Lorenzi H."/>
            <person name="Galac M."/>
        </authorList>
    </citation>
    <scope>NUCLEOTIDE SEQUENCE [LARGE SCALE GENOMIC DNA]</scope>
    <source>
        <strain evidence="6 7">EAF2021</strain>
    </source>
</reference>
<sequence length="1703" mass="199063">MPILDPSLQLYLLCNFNDHKCNNNDFILRYMKIASLYYDKNLATTQASLKFKEDLCECTSIINELFGHNFIITSELESPSLTNSFSYFLEKINQDHLEKLSKNQDGYYYIYKDIYQIHFFQPSINFSKLRAWYFTDSPIAILCVNLNNFQKKDESIIPYINMEIDIMTASGFTLVLCFMSKINLRILEIFIQKTIETHQFAEIHFNYGIFETNKAMKQGIATNLNINSVDLFNFLEKYEKIFTSNGYFYLYTRFPEGNDNKNSFKKYKSETPYFELIFFSSDMTDVFKHGTMESSSDSSNIFFIYCKTGFDLNLIRILLCNVPLYNLSDVENDFIPYCSSGFSFAYINKKDFLNCEDFRVHILFDDITNNRNFIEKYVDFDDIHLIRPDFYVKDALYLTRTDINTLNKIREIQINADKKYDKNQSEDIKKERIFHFAKTKQIKKGLEYVIYAYQHYANKAKLLNDFHVHTNQIFAAFEACKICLLNENEGEKGVIYQVETGEGKSCIIQLIAAVLALSKKTVHITSSNINLANRDYYDSFTFFQQLHLESAVLLHYNELPYINFQNLPNDDTEYKKEFYPRKFFKKSLFDNPSNMNFSVCGFSNQNELTNKKANIVFSTFINFESLYLKIMEIYPSSVHNYFNECTLLIDEADSILIDELTNGTILSRPMNTNGKEILAFVFKCHQEKMNTKQVLNEVKQIWPECTDISENDIIEMYNEIDIVHMQDFINGKKYSIEKVIVEEKKNYKRKAEDIIIAIKNLNIDGAKEILKSAKKEDFIEESHVELNKELKPNEIENEISESETDLSTEKLSNEEQKKKDKNLTLKDKHKSIGIDILRENNESLEFKKEAQEKRKSMDSAKLKDSHKLFKKHKSSENFKTSDNDSCDKKKTSKEKKHNRKSVGNEKKVKFIVNNDYEYLKTMNNKKDVITKEYSLIIPFDYEHKGVLEPNKEFSGFIQQFIAIKEMFNDKKNENMLIKDISMNYLYVSHPIFVNLYGSVCGFSGTVGNKFDKKIFKDHYKLSTMKIPRNGPNHRINLPIILCSDIRERNFIIMEEVIEFHQKGNPVLVIFQELNEIYDVYHNLHLKGIKNINIFDGKNEKIKPDRISGLKGAVSLGTNVCGRGTDIKEPFKPLHVIVTYYTSNTRVIQQAFGRTARQGNEGTVRIICLMSQYNSPQEILNENSTEDVLGDFLLKNNMQVKFIEDIRLKRRWIFDSDMKSQKISREHIKKMRETRININRIKACNVKFPICMNIRTFLTIQAQKIFSLYNCPNCKYTWMLFQRYLREMILETWSLFITQSDHEYYSKDQNISYSEFLNNKLIGVKDFLQMMLPPSDAQCDVVSTYMHIFDFVKNFYQDQIMSFFPKRLSNCYSSVANDRFCSLFIGFRPFSLINKSGSRINSLDGEDYEKEYISDPELKYIKKQPQGSSILMSITERIDDLFDCICKLINNAIGGFMGLKFFIRRTLGGCEFGLCFDFELENVREKTTYEHNCIIDRDPLLVFSINVKSIVPLLAGILIIFLVYVAKIAAKISEIISSFGIDLIREIIKTKLKDYIEKLIFEKCPQTQIFCDKIYGFITKIIIDQIGILRTYNNDLALVFGLLLTIATSGDFSKCDQVINKLFDGVSFIKMNSNIKQSNSPKTIMFKIGFLLILAFGSFMMNFQYGRNKLKYNTEKVAEDYNKNQKTNEAFAENEKYVNDENIE</sequence>
<dbReference type="InterPro" id="IPR000185">
    <property type="entry name" value="SecA"/>
</dbReference>
<dbReference type="Proteomes" id="UP001470230">
    <property type="component" value="Unassembled WGS sequence"/>
</dbReference>
<evidence type="ECO:0000256" key="3">
    <source>
        <dbReference type="SAM" id="MobiDB-lite"/>
    </source>
</evidence>